<dbReference type="InterPro" id="IPR012467">
    <property type="entry name" value="DUF1684"/>
</dbReference>
<evidence type="ECO:0000313" key="2">
    <source>
        <dbReference type="Proteomes" id="UP001501594"/>
    </source>
</evidence>
<proteinExistence type="predicted"/>
<protein>
    <submittedName>
        <fullName evidence="1">DUF1684 domain-containing protein</fullName>
    </submittedName>
</protein>
<dbReference type="RefSeq" id="WP_344795439.1">
    <property type="nucleotide sequence ID" value="NZ_BAABAU010000001.1"/>
</dbReference>
<dbReference type="PANTHER" id="PTHR41913:SF1">
    <property type="entry name" value="DUF1684 DOMAIN-CONTAINING PROTEIN"/>
    <property type="match status" value="1"/>
</dbReference>
<name>A0ABP8E2C4_9MICO</name>
<comment type="caution">
    <text evidence="1">The sequence shown here is derived from an EMBL/GenBank/DDBJ whole genome shotgun (WGS) entry which is preliminary data.</text>
</comment>
<reference evidence="2" key="1">
    <citation type="journal article" date="2019" name="Int. J. Syst. Evol. Microbiol.">
        <title>The Global Catalogue of Microorganisms (GCM) 10K type strain sequencing project: providing services to taxonomists for standard genome sequencing and annotation.</title>
        <authorList>
            <consortium name="The Broad Institute Genomics Platform"/>
            <consortium name="The Broad Institute Genome Sequencing Center for Infectious Disease"/>
            <person name="Wu L."/>
            <person name="Ma J."/>
        </authorList>
    </citation>
    <scope>NUCLEOTIDE SEQUENCE [LARGE SCALE GENOMIC DNA]</scope>
    <source>
        <strain evidence="2">JCM 17442</strain>
    </source>
</reference>
<sequence length="262" mass="28272">MPETPTPSVENAAATRDAWREARLARVTAPQGDLALIETRWLPEGTELSDAEALAGQPSTVTVTRLTRSDLDTGRPEHGIRLWDSASPAIQHFETISLFDFDPAWVIDAEFTPVAGDRTIPFEHIRDNGSSRDLVVPGDITFSRDGVDYRLSAFDDGGVLLLVFGDPTNGSDDPDLATYGSGRFLFVERPSLAEDAAADGTGTAAGFTDAGHVVLDFNKAFVPPCGFSEQYNCPLPPAQNRFRIPVTAGERDLVLSPGFSIH</sequence>
<accession>A0ABP8E2C4</accession>
<evidence type="ECO:0000313" key="1">
    <source>
        <dbReference type="EMBL" id="GAA4266321.1"/>
    </source>
</evidence>
<dbReference type="Proteomes" id="UP001501594">
    <property type="component" value="Unassembled WGS sequence"/>
</dbReference>
<dbReference type="Pfam" id="PF07920">
    <property type="entry name" value="DUF1684"/>
    <property type="match status" value="1"/>
</dbReference>
<organism evidence="1 2">
    <name type="scientific">Frondihabitans peucedani</name>
    <dbReference type="NCBI Taxonomy" id="598626"/>
    <lineage>
        <taxon>Bacteria</taxon>
        <taxon>Bacillati</taxon>
        <taxon>Actinomycetota</taxon>
        <taxon>Actinomycetes</taxon>
        <taxon>Micrococcales</taxon>
        <taxon>Microbacteriaceae</taxon>
        <taxon>Frondihabitans</taxon>
    </lineage>
</organism>
<dbReference type="EMBL" id="BAABAU010000001">
    <property type="protein sequence ID" value="GAA4266321.1"/>
    <property type="molecule type" value="Genomic_DNA"/>
</dbReference>
<dbReference type="PANTHER" id="PTHR41913">
    <property type="entry name" value="DUF1684 DOMAIN-CONTAINING PROTEIN"/>
    <property type="match status" value="1"/>
</dbReference>
<keyword evidence="2" id="KW-1185">Reference proteome</keyword>
<gene>
    <name evidence="1" type="ORF">GCM10022256_19330</name>
</gene>